<feature type="region of interest" description="Disordered" evidence="1">
    <location>
        <begin position="98"/>
        <end position="120"/>
    </location>
</feature>
<accession>A0AA39SXB0</accession>
<sequence length="216" mass="22527">MGGVGKSGGNGNVKKTSGVSAGISLDKNRQVLNGGKSSPAHLRHTKDPSKGSGSRFDVLGEDNSTMMIEDEQILVTKSRGKSVLTEITNYPSKIGEKLNSVSSKGSKKTRKKGGLVSTAGRPLAKVVGSRDVSSTASTSIGSLPPRTDVDVVAIDSTSVLRCLHNEVSEVGTQQADPMETVEGMVQKEVVIPVSSLDKSFDMVASKLTEALAVISE</sequence>
<keyword evidence="3" id="KW-1185">Reference proteome</keyword>
<reference evidence="2" key="2">
    <citation type="submission" date="2023-06" db="EMBL/GenBank/DDBJ databases">
        <authorList>
            <person name="Swenson N.G."/>
            <person name="Wegrzyn J.L."/>
            <person name="Mcevoy S.L."/>
        </authorList>
    </citation>
    <scope>NUCLEOTIDE SEQUENCE</scope>
    <source>
        <strain evidence="2">NS2018</strain>
        <tissue evidence="2">Leaf</tissue>
    </source>
</reference>
<proteinExistence type="predicted"/>
<protein>
    <submittedName>
        <fullName evidence="2">Uncharacterized protein</fullName>
    </submittedName>
</protein>
<gene>
    <name evidence="2" type="ORF">LWI29_011893</name>
</gene>
<feature type="compositionally biased region" description="Gly residues" evidence="1">
    <location>
        <begin position="1"/>
        <end position="11"/>
    </location>
</feature>
<dbReference type="EMBL" id="JAUESC010000003">
    <property type="protein sequence ID" value="KAK0600124.1"/>
    <property type="molecule type" value="Genomic_DNA"/>
</dbReference>
<organism evidence="2 3">
    <name type="scientific">Acer saccharum</name>
    <name type="common">Sugar maple</name>
    <dbReference type="NCBI Taxonomy" id="4024"/>
    <lineage>
        <taxon>Eukaryota</taxon>
        <taxon>Viridiplantae</taxon>
        <taxon>Streptophyta</taxon>
        <taxon>Embryophyta</taxon>
        <taxon>Tracheophyta</taxon>
        <taxon>Spermatophyta</taxon>
        <taxon>Magnoliopsida</taxon>
        <taxon>eudicotyledons</taxon>
        <taxon>Gunneridae</taxon>
        <taxon>Pentapetalae</taxon>
        <taxon>rosids</taxon>
        <taxon>malvids</taxon>
        <taxon>Sapindales</taxon>
        <taxon>Sapindaceae</taxon>
        <taxon>Hippocastanoideae</taxon>
        <taxon>Acereae</taxon>
        <taxon>Acer</taxon>
    </lineage>
</organism>
<evidence type="ECO:0000256" key="1">
    <source>
        <dbReference type="SAM" id="MobiDB-lite"/>
    </source>
</evidence>
<feature type="region of interest" description="Disordered" evidence="1">
    <location>
        <begin position="1"/>
        <end position="59"/>
    </location>
</feature>
<reference evidence="2" key="1">
    <citation type="journal article" date="2022" name="Plant J.">
        <title>Strategies of tolerance reflected in two North American maple genomes.</title>
        <authorList>
            <person name="McEvoy S.L."/>
            <person name="Sezen U.U."/>
            <person name="Trouern-Trend A."/>
            <person name="McMahon S.M."/>
            <person name="Schaberg P.G."/>
            <person name="Yang J."/>
            <person name="Wegrzyn J.L."/>
            <person name="Swenson N.G."/>
        </authorList>
    </citation>
    <scope>NUCLEOTIDE SEQUENCE</scope>
    <source>
        <strain evidence="2">NS2018</strain>
    </source>
</reference>
<name>A0AA39SXB0_ACESA</name>
<dbReference type="Proteomes" id="UP001168877">
    <property type="component" value="Unassembled WGS sequence"/>
</dbReference>
<dbReference type="AlphaFoldDB" id="A0AA39SXB0"/>
<evidence type="ECO:0000313" key="3">
    <source>
        <dbReference type="Proteomes" id="UP001168877"/>
    </source>
</evidence>
<evidence type="ECO:0000313" key="2">
    <source>
        <dbReference type="EMBL" id="KAK0600124.1"/>
    </source>
</evidence>
<comment type="caution">
    <text evidence="2">The sequence shown here is derived from an EMBL/GenBank/DDBJ whole genome shotgun (WGS) entry which is preliminary data.</text>
</comment>